<name>A0A380P812_WEIVI</name>
<dbReference type="EC" id="6.1.1.14" evidence="2"/>
<evidence type="ECO:0000256" key="4">
    <source>
        <dbReference type="ARBA" id="ARBA00022741"/>
    </source>
</evidence>
<dbReference type="GO" id="GO:0004820">
    <property type="term" value="F:glycine-tRNA ligase activity"/>
    <property type="evidence" value="ECO:0007669"/>
    <property type="project" value="UniProtKB-EC"/>
</dbReference>
<dbReference type="Proteomes" id="UP000254621">
    <property type="component" value="Unassembled WGS sequence"/>
</dbReference>
<evidence type="ECO:0000256" key="7">
    <source>
        <dbReference type="ARBA" id="ARBA00023146"/>
    </source>
</evidence>
<dbReference type="AlphaFoldDB" id="A0A380P812"/>
<dbReference type="Pfam" id="PF02092">
    <property type="entry name" value="tRNA_synt_2f"/>
    <property type="match status" value="1"/>
</dbReference>
<evidence type="ECO:0000256" key="3">
    <source>
        <dbReference type="ARBA" id="ARBA00022598"/>
    </source>
</evidence>
<dbReference type="GO" id="GO:0005829">
    <property type="term" value="C:cytosol"/>
    <property type="evidence" value="ECO:0007669"/>
    <property type="project" value="TreeGrafter"/>
</dbReference>
<evidence type="ECO:0000256" key="6">
    <source>
        <dbReference type="ARBA" id="ARBA00022917"/>
    </source>
</evidence>
<evidence type="ECO:0000256" key="2">
    <source>
        <dbReference type="ARBA" id="ARBA00012829"/>
    </source>
</evidence>
<evidence type="ECO:0000256" key="8">
    <source>
        <dbReference type="ARBA" id="ARBA00047937"/>
    </source>
</evidence>
<evidence type="ECO:0000313" key="10">
    <source>
        <dbReference type="Proteomes" id="UP000254621"/>
    </source>
</evidence>
<dbReference type="PANTHER" id="PTHR30075:SF2">
    <property type="entry name" value="GLYCINE--TRNA LIGASE, CHLOROPLASTIC_MITOCHONDRIAL 2"/>
    <property type="match status" value="1"/>
</dbReference>
<evidence type="ECO:0000256" key="1">
    <source>
        <dbReference type="ARBA" id="ARBA00008226"/>
    </source>
</evidence>
<protein>
    <recommendedName>
        <fullName evidence="2">glycine--tRNA ligase</fullName>
        <ecNumber evidence="2">6.1.1.14</ecNumber>
    </recommendedName>
</protein>
<dbReference type="InterPro" id="IPR006194">
    <property type="entry name" value="Gly-tRNA-synth_heterodimer"/>
</dbReference>
<proteinExistence type="inferred from homology"/>
<keyword evidence="5" id="KW-0067">ATP-binding</keyword>
<evidence type="ECO:0000256" key="5">
    <source>
        <dbReference type="ARBA" id="ARBA00022840"/>
    </source>
</evidence>
<keyword evidence="3" id="KW-0436">Ligase</keyword>
<sequence>MIPSGSNDPYALRRAASGIVAILADNDWNLDIDAILNRFVAQMVERQDTLGLPDEVASSLTGSVSSVIDFLTDRVVKELQDRGVRRDVINAVTKNDFTSTTQMFDSADALIAHTDDANFRDGVEGLTRIMRLTTKNPTDASVDPALFEMMRKPTCTKRYIQLLTFLELMLCLLRCWDWHHKLMPTLMKQW</sequence>
<reference evidence="9 10" key="1">
    <citation type="submission" date="2018-06" db="EMBL/GenBank/DDBJ databases">
        <authorList>
            <consortium name="Pathogen Informatics"/>
            <person name="Doyle S."/>
        </authorList>
    </citation>
    <scope>NUCLEOTIDE SEQUENCE [LARGE SCALE GENOMIC DNA]</scope>
    <source>
        <strain evidence="9 10">NCTC13645</strain>
    </source>
</reference>
<dbReference type="PANTHER" id="PTHR30075">
    <property type="entry name" value="GLYCYL-TRNA SYNTHETASE"/>
    <property type="match status" value="1"/>
</dbReference>
<accession>A0A380P812</accession>
<comment type="catalytic activity">
    <reaction evidence="8">
        <text>tRNA(Gly) + glycine + ATP = glycyl-tRNA(Gly) + AMP + diphosphate</text>
        <dbReference type="Rhea" id="RHEA:16013"/>
        <dbReference type="Rhea" id="RHEA-COMP:9664"/>
        <dbReference type="Rhea" id="RHEA-COMP:9683"/>
        <dbReference type="ChEBI" id="CHEBI:30616"/>
        <dbReference type="ChEBI" id="CHEBI:33019"/>
        <dbReference type="ChEBI" id="CHEBI:57305"/>
        <dbReference type="ChEBI" id="CHEBI:78442"/>
        <dbReference type="ChEBI" id="CHEBI:78522"/>
        <dbReference type="ChEBI" id="CHEBI:456215"/>
        <dbReference type="EC" id="6.1.1.14"/>
    </reaction>
</comment>
<dbReference type="GO" id="GO:0005524">
    <property type="term" value="F:ATP binding"/>
    <property type="evidence" value="ECO:0007669"/>
    <property type="project" value="UniProtKB-KW"/>
</dbReference>
<gene>
    <name evidence="9" type="ORF">NCTC13645_02491</name>
</gene>
<keyword evidence="7 9" id="KW-0030">Aminoacyl-tRNA synthetase</keyword>
<organism evidence="9 10">
    <name type="scientific">Weissella viridescens</name>
    <name type="common">Lactobacillus viridescens</name>
    <dbReference type="NCBI Taxonomy" id="1629"/>
    <lineage>
        <taxon>Bacteria</taxon>
        <taxon>Bacillati</taxon>
        <taxon>Bacillota</taxon>
        <taxon>Bacilli</taxon>
        <taxon>Lactobacillales</taxon>
        <taxon>Lactobacillaceae</taxon>
        <taxon>Weissella</taxon>
    </lineage>
</organism>
<dbReference type="EMBL" id="UHIV01000007">
    <property type="protein sequence ID" value="SUP61336.1"/>
    <property type="molecule type" value="Genomic_DNA"/>
</dbReference>
<keyword evidence="4" id="KW-0547">Nucleotide-binding</keyword>
<dbReference type="InterPro" id="IPR015944">
    <property type="entry name" value="Gly-tRNA-synth_bsu"/>
</dbReference>
<keyword evidence="6" id="KW-0648">Protein biosynthesis</keyword>
<dbReference type="GO" id="GO:0006426">
    <property type="term" value="P:glycyl-tRNA aminoacylation"/>
    <property type="evidence" value="ECO:0007669"/>
    <property type="project" value="InterPro"/>
</dbReference>
<dbReference type="PROSITE" id="PS50861">
    <property type="entry name" value="AA_TRNA_LIGASE_II_GLYAB"/>
    <property type="match status" value="1"/>
</dbReference>
<comment type="similarity">
    <text evidence="1">Belongs to the class-II aminoacyl-tRNA synthetase family.</text>
</comment>
<evidence type="ECO:0000313" key="9">
    <source>
        <dbReference type="EMBL" id="SUP61336.1"/>
    </source>
</evidence>